<dbReference type="RefSeq" id="WP_006843768.1">
    <property type="nucleotide sequence ID" value="NZ_AQWJ01000027.1"/>
</dbReference>
<reference evidence="1 2" key="1">
    <citation type="submission" date="2011-04" db="EMBL/GenBank/DDBJ databases">
        <title>The Genome Sequence of Dysgonomonas mossii DSM 22836.</title>
        <authorList>
            <consortium name="The Broad Institute Genome Sequencing Platform"/>
            <person name="Earl A."/>
            <person name="Ward D."/>
            <person name="Feldgarden M."/>
            <person name="Gevers D."/>
            <person name="Pudlo N."/>
            <person name="Martens E."/>
            <person name="Allen-Vercoe E."/>
            <person name="Young S.K."/>
            <person name="Zeng Q."/>
            <person name="Gargeya S."/>
            <person name="Fitzgerald M."/>
            <person name="Haas B."/>
            <person name="Abouelleil A."/>
            <person name="Alvarado L."/>
            <person name="Arachchi H.M."/>
            <person name="Berlin A."/>
            <person name="Brown A."/>
            <person name="Chapman S.B."/>
            <person name="Chen Z."/>
            <person name="Dunbar C."/>
            <person name="Freedman E."/>
            <person name="Gearin G."/>
            <person name="Gellesch M."/>
            <person name="Goldberg J."/>
            <person name="Griggs A."/>
            <person name="Gujja S."/>
            <person name="Heiman D."/>
            <person name="Howarth C."/>
            <person name="Larson L."/>
            <person name="Lui A."/>
            <person name="MacDonald P.J.P."/>
            <person name="Mehta T."/>
            <person name="Montmayeur A."/>
            <person name="Murphy C."/>
            <person name="Neiman D."/>
            <person name="Pearson M."/>
            <person name="Priest M."/>
            <person name="Roberts A."/>
            <person name="Saif S."/>
            <person name="Shea T."/>
            <person name="Shenoy N."/>
            <person name="Sisk P."/>
            <person name="Stolte C."/>
            <person name="Sykes S."/>
            <person name="Yandava C."/>
            <person name="Wortman J."/>
            <person name="Nusbaum C."/>
            <person name="Birren B."/>
        </authorList>
    </citation>
    <scope>NUCLEOTIDE SEQUENCE [LARGE SCALE GENOMIC DNA]</scope>
    <source>
        <strain evidence="1 2">DSM 22836</strain>
    </source>
</reference>
<accession>F8X2E1</accession>
<evidence type="ECO:0000313" key="1">
    <source>
        <dbReference type="EMBL" id="EGK05789.1"/>
    </source>
</evidence>
<proteinExistence type="predicted"/>
<gene>
    <name evidence="1" type="ORF">HMPREF9456_02400</name>
</gene>
<evidence type="ECO:0000313" key="2">
    <source>
        <dbReference type="Proteomes" id="UP000006420"/>
    </source>
</evidence>
<dbReference type="OrthoDB" id="2362736at2"/>
<dbReference type="AlphaFoldDB" id="F8X2E1"/>
<comment type="caution">
    <text evidence="1">The sequence shown here is derived from an EMBL/GenBank/DDBJ whole genome shotgun (WGS) entry which is preliminary data.</text>
</comment>
<dbReference type="Proteomes" id="UP000006420">
    <property type="component" value="Unassembled WGS sequence"/>
</dbReference>
<keyword evidence="2" id="KW-1185">Reference proteome</keyword>
<dbReference type="GeneID" id="78083025"/>
<sequence>MKAFKDLVFYGHPIALSSLDDYRDAKQASMTFDNGYGISVLLGNCFYSNGIDTYEVAVIKDGRICYTTPIANDVIGYITEEQVSEIMNKIQEI</sequence>
<dbReference type="eggNOG" id="ENOG5033P8M">
    <property type="taxonomic scope" value="Bacteria"/>
</dbReference>
<name>F8X2E1_9BACT</name>
<organism evidence="1 2">
    <name type="scientific">Dysgonomonas mossii DSM 22836</name>
    <dbReference type="NCBI Taxonomy" id="742767"/>
    <lineage>
        <taxon>Bacteria</taxon>
        <taxon>Pseudomonadati</taxon>
        <taxon>Bacteroidota</taxon>
        <taxon>Bacteroidia</taxon>
        <taxon>Bacteroidales</taxon>
        <taxon>Dysgonomonadaceae</taxon>
        <taxon>Dysgonomonas</taxon>
    </lineage>
</organism>
<protein>
    <submittedName>
        <fullName evidence="1">Uncharacterized protein</fullName>
    </submittedName>
</protein>
<dbReference type="EMBL" id="ADLW01000012">
    <property type="protein sequence ID" value="EGK05789.1"/>
    <property type="molecule type" value="Genomic_DNA"/>
</dbReference>
<dbReference type="HOGENOM" id="CLU_2395043_0_0_10"/>